<gene>
    <name evidence="2" type="ORF">SLEP1_g28906</name>
</gene>
<accession>A0AAV5K3U0</accession>
<dbReference type="InterPro" id="IPR009003">
    <property type="entry name" value="Peptidase_S1_PA"/>
</dbReference>
<evidence type="ECO:0000313" key="2">
    <source>
        <dbReference type="EMBL" id="GKV18542.1"/>
    </source>
</evidence>
<evidence type="ECO:0008006" key="4">
    <source>
        <dbReference type="Google" id="ProtNLM"/>
    </source>
</evidence>
<protein>
    <recommendedName>
        <fullName evidence="4">Serine protease</fullName>
    </recommendedName>
</protein>
<dbReference type="SUPFAM" id="SSF50494">
    <property type="entry name" value="Trypsin-like serine proteases"/>
    <property type="match status" value="1"/>
</dbReference>
<keyword evidence="1" id="KW-0732">Signal</keyword>
<dbReference type="AlphaFoldDB" id="A0AAV5K3U0"/>
<comment type="caution">
    <text evidence="2">The sequence shown here is derived from an EMBL/GenBank/DDBJ whole genome shotgun (WGS) entry which is preliminary data.</text>
</comment>
<organism evidence="2 3">
    <name type="scientific">Rubroshorea leprosula</name>
    <dbReference type="NCBI Taxonomy" id="152421"/>
    <lineage>
        <taxon>Eukaryota</taxon>
        <taxon>Viridiplantae</taxon>
        <taxon>Streptophyta</taxon>
        <taxon>Embryophyta</taxon>
        <taxon>Tracheophyta</taxon>
        <taxon>Spermatophyta</taxon>
        <taxon>Magnoliopsida</taxon>
        <taxon>eudicotyledons</taxon>
        <taxon>Gunneridae</taxon>
        <taxon>Pentapetalae</taxon>
        <taxon>rosids</taxon>
        <taxon>malvids</taxon>
        <taxon>Malvales</taxon>
        <taxon>Dipterocarpaceae</taxon>
        <taxon>Rubroshorea</taxon>
    </lineage>
</organism>
<evidence type="ECO:0000256" key="1">
    <source>
        <dbReference type="SAM" id="SignalP"/>
    </source>
</evidence>
<dbReference type="EMBL" id="BPVZ01000050">
    <property type="protein sequence ID" value="GKV18542.1"/>
    <property type="molecule type" value="Genomic_DNA"/>
</dbReference>
<dbReference type="Gene3D" id="2.40.10.10">
    <property type="entry name" value="Trypsin-like serine proteases"/>
    <property type="match status" value="1"/>
</dbReference>
<feature type="signal peptide" evidence="1">
    <location>
        <begin position="1"/>
        <end position="16"/>
    </location>
</feature>
<dbReference type="Proteomes" id="UP001054252">
    <property type="component" value="Unassembled WGS sequence"/>
</dbReference>
<proteinExistence type="predicted"/>
<keyword evidence="3" id="KW-1185">Reference proteome</keyword>
<feature type="chain" id="PRO_5043865169" description="Serine protease" evidence="1">
    <location>
        <begin position="17"/>
        <end position="93"/>
    </location>
</feature>
<sequence>MSLIFFLLFSFSSVLETILRDLLPSSHHKRIVGISRLGFYGIAAGKGVGSGTIIDADGTILTCAHVVADFQGMHPSSKAKVSGYLYIGMPRSK</sequence>
<reference evidence="2 3" key="1">
    <citation type="journal article" date="2021" name="Commun. Biol.">
        <title>The genome of Shorea leprosula (Dipterocarpaceae) highlights the ecological relevance of drought in aseasonal tropical rainforests.</title>
        <authorList>
            <person name="Ng K.K.S."/>
            <person name="Kobayashi M.J."/>
            <person name="Fawcett J.A."/>
            <person name="Hatakeyama M."/>
            <person name="Paape T."/>
            <person name="Ng C.H."/>
            <person name="Ang C.C."/>
            <person name="Tnah L.H."/>
            <person name="Lee C.T."/>
            <person name="Nishiyama T."/>
            <person name="Sese J."/>
            <person name="O'Brien M.J."/>
            <person name="Copetti D."/>
            <person name="Mohd Noor M.I."/>
            <person name="Ong R.C."/>
            <person name="Putra M."/>
            <person name="Sireger I.Z."/>
            <person name="Indrioko S."/>
            <person name="Kosugi Y."/>
            <person name="Izuno A."/>
            <person name="Isagi Y."/>
            <person name="Lee S.L."/>
            <person name="Shimizu K.K."/>
        </authorList>
    </citation>
    <scope>NUCLEOTIDE SEQUENCE [LARGE SCALE GENOMIC DNA]</scope>
    <source>
        <strain evidence="2">214</strain>
    </source>
</reference>
<name>A0AAV5K3U0_9ROSI</name>
<evidence type="ECO:0000313" key="3">
    <source>
        <dbReference type="Proteomes" id="UP001054252"/>
    </source>
</evidence>
<dbReference type="InterPro" id="IPR043504">
    <property type="entry name" value="Peptidase_S1_PA_chymotrypsin"/>
</dbReference>